<dbReference type="InterPro" id="IPR011604">
    <property type="entry name" value="PDDEXK-like_dom_sf"/>
</dbReference>
<dbReference type="InterPro" id="IPR027417">
    <property type="entry name" value="P-loop_NTPase"/>
</dbReference>
<evidence type="ECO:0000256" key="2">
    <source>
        <dbReference type="ARBA" id="ARBA00022741"/>
    </source>
</evidence>
<dbReference type="GO" id="GO:0043138">
    <property type="term" value="F:3'-5' DNA helicase activity"/>
    <property type="evidence" value="ECO:0007669"/>
    <property type="project" value="UniProtKB-EC"/>
</dbReference>
<gene>
    <name evidence="19" type="primary">addA</name>
    <name evidence="19" type="ORF">F0L46_07820</name>
</gene>
<comment type="catalytic activity">
    <reaction evidence="14">
        <text>ATP + H2O = ADP + phosphate + H(+)</text>
        <dbReference type="Rhea" id="RHEA:13065"/>
        <dbReference type="ChEBI" id="CHEBI:15377"/>
        <dbReference type="ChEBI" id="CHEBI:15378"/>
        <dbReference type="ChEBI" id="CHEBI:30616"/>
        <dbReference type="ChEBI" id="CHEBI:43474"/>
        <dbReference type="ChEBI" id="CHEBI:456216"/>
        <dbReference type="EC" id="5.6.2.4"/>
    </reaction>
</comment>
<feature type="region of interest" description="Disordered" evidence="16">
    <location>
        <begin position="914"/>
        <end position="974"/>
    </location>
</feature>
<dbReference type="GO" id="GO:0000725">
    <property type="term" value="P:recombinational repair"/>
    <property type="evidence" value="ECO:0007669"/>
    <property type="project" value="TreeGrafter"/>
</dbReference>
<evidence type="ECO:0000256" key="4">
    <source>
        <dbReference type="ARBA" id="ARBA00022801"/>
    </source>
</evidence>
<evidence type="ECO:0000259" key="17">
    <source>
        <dbReference type="PROSITE" id="PS51198"/>
    </source>
</evidence>
<dbReference type="SUPFAM" id="SSF52980">
    <property type="entry name" value="Restriction endonuclease-like"/>
    <property type="match status" value="1"/>
</dbReference>
<evidence type="ECO:0000313" key="20">
    <source>
        <dbReference type="Proteomes" id="UP000323142"/>
    </source>
</evidence>
<organism evidence="19 20">
    <name type="scientific">Salinarimonas soli</name>
    <dbReference type="NCBI Taxonomy" id="1638099"/>
    <lineage>
        <taxon>Bacteria</taxon>
        <taxon>Pseudomonadati</taxon>
        <taxon>Pseudomonadota</taxon>
        <taxon>Alphaproteobacteria</taxon>
        <taxon>Hyphomicrobiales</taxon>
        <taxon>Salinarimonadaceae</taxon>
        <taxon>Salinarimonas</taxon>
    </lineage>
</organism>
<dbReference type="InterPro" id="IPR014016">
    <property type="entry name" value="UvrD-like_ATP-bd"/>
</dbReference>
<protein>
    <recommendedName>
        <fullName evidence="12">DNA 3'-5' helicase</fullName>
        <ecNumber evidence="12">5.6.2.4</ecNumber>
    </recommendedName>
    <alternativeName>
        <fullName evidence="13">DNA 3'-5' helicase II</fullName>
    </alternativeName>
</protein>
<evidence type="ECO:0000256" key="13">
    <source>
        <dbReference type="ARBA" id="ARBA00034923"/>
    </source>
</evidence>
<dbReference type="EC" id="5.6.2.4" evidence="12"/>
<dbReference type="PANTHER" id="PTHR11070:SF2">
    <property type="entry name" value="ATP-DEPENDENT DNA HELICASE SRS2"/>
    <property type="match status" value="1"/>
</dbReference>
<dbReference type="Pfam" id="PF13361">
    <property type="entry name" value="UvrD_C"/>
    <property type="match status" value="1"/>
</dbReference>
<keyword evidence="7 15" id="KW-0067">ATP-binding</keyword>
<comment type="catalytic activity">
    <reaction evidence="11">
        <text>Couples ATP hydrolysis with the unwinding of duplex DNA by translocating in the 3'-5' direction.</text>
        <dbReference type="EC" id="5.6.2.4"/>
    </reaction>
</comment>
<dbReference type="GO" id="GO:0004527">
    <property type="term" value="F:exonuclease activity"/>
    <property type="evidence" value="ECO:0007669"/>
    <property type="project" value="UniProtKB-KW"/>
</dbReference>
<evidence type="ECO:0000256" key="6">
    <source>
        <dbReference type="ARBA" id="ARBA00022839"/>
    </source>
</evidence>
<dbReference type="InterPro" id="IPR000212">
    <property type="entry name" value="DNA_helicase_UvrD/REP"/>
</dbReference>
<keyword evidence="3" id="KW-0227">DNA damage</keyword>
<dbReference type="InterPro" id="IPR014017">
    <property type="entry name" value="DNA_helicase_UvrD-like_C"/>
</dbReference>
<dbReference type="Pfam" id="PF00580">
    <property type="entry name" value="UvrD-helicase"/>
    <property type="match status" value="1"/>
</dbReference>
<dbReference type="SUPFAM" id="SSF52540">
    <property type="entry name" value="P-loop containing nucleoside triphosphate hydrolases"/>
    <property type="match status" value="1"/>
</dbReference>
<accession>A0A5B2VFJ3</accession>
<dbReference type="InterPro" id="IPR014151">
    <property type="entry name" value="DNA_helicase_AddA"/>
</dbReference>
<dbReference type="RefSeq" id="WP_149816502.1">
    <property type="nucleotide sequence ID" value="NZ_VUOA01000017.1"/>
</dbReference>
<dbReference type="EMBL" id="VUOA01000017">
    <property type="protein sequence ID" value="KAA2237891.1"/>
    <property type="molecule type" value="Genomic_DNA"/>
</dbReference>
<dbReference type="Pfam" id="PF12705">
    <property type="entry name" value="PDDEXK_1"/>
    <property type="match status" value="1"/>
</dbReference>
<keyword evidence="2 15" id="KW-0547">Nucleotide-binding</keyword>
<keyword evidence="4 15" id="KW-0378">Hydrolase</keyword>
<evidence type="ECO:0000256" key="8">
    <source>
        <dbReference type="ARBA" id="ARBA00023125"/>
    </source>
</evidence>
<dbReference type="Proteomes" id="UP000323142">
    <property type="component" value="Unassembled WGS sequence"/>
</dbReference>
<comment type="caution">
    <text evidence="19">The sequence shown here is derived from an EMBL/GenBank/DDBJ whole genome shotgun (WGS) entry which is preliminary data.</text>
</comment>
<evidence type="ECO:0000256" key="10">
    <source>
        <dbReference type="ARBA" id="ARBA00023235"/>
    </source>
</evidence>
<evidence type="ECO:0000313" key="19">
    <source>
        <dbReference type="EMBL" id="KAA2237891.1"/>
    </source>
</evidence>
<evidence type="ECO:0000256" key="14">
    <source>
        <dbReference type="ARBA" id="ARBA00048988"/>
    </source>
</evidence>
<evidence type="ECO:0000256" key="3">
    <source>
        <dbReference type="ARBA" id="ARBA00022763"/>
    </source>
</evidence>
<dbReference type="InterPro" id="IPR038726">
    <property type="entry name" value="PDDEXK_AddAB-type"/>
</dbReference>
<name>A0A5B2VFJ3_9HYPH</name>
<dbReference type="AlphaFoldDB" id="A0A5B2VFJ3"/>
<proteinExistence type="predicted"/>
<dbReference type="PANTHER" id="PTHR11070">
    <property type="entry name" value="UVRD / RECB / PCRA DNA HELICASE FAMILY MEMBER"/>
    <property type="match status" value="1"/>
</dbReference>
<evidence type="ECO:0000256" key="5">
    <source>
        <dbReference type="ARBA" id="ARBA00022806"/>
    </source>
</evidence>
<dbReference type="Gene3D" id="3.40.50.300">
    <property type="entry name" value="P-loop containing nucleotide triphosphate hydrolases"/>
    <property type="match status" value="4"/>
</dbReference>
<evidence type="ECO:0000256" key="1">
    <source>
        <dbReference type="ARBA" id="ARBA00022722"/>
    </source>
</evidence>
<dbReference type="PROSITE" id="PS51198">
    <property type="entry name" value="UVRD_HELICASE_ATP_BIND"/>
    <property type="match status" value="1"/>
</dbReference>
<evidence type="ECO:0000259" key="18">
    <source>
        <dbReference type="PROSITE" id="PS51217"/>
    </source>
</evidence>
<sequence length="1151" mass="123586">MSGPINPGELLVVPPKTGLDQRRAADPRASAWVSANAGAGKTKVLTDRVLRLLLAGAPPGRILCLTFTKAAAATMAIRVFERLGQWVALDDERLRAELMKLDGEAPDAERLRLARRLFARAVETPGGLKIETIHAFCERILHMAPFEANVPASFSVLDDGQAEEVLGEATRETLALAASGDVALRNALERVSLDAAGEALIKVLRDALRWREALLDEAALAATLERLRTALHVKQGESAAAIEADMVEGGIPPADWPGIVRVLQASGKKTDTDRAEAFLRALTATTPAERLPAYREVFFTKTGTPRSEKLIVTGGVDPALKDRLLAEQARLTVLDDRLKAAHALERTAALLALAYEIRARVEAKKARLGALDFDDLIRKTLELLRRDGEAAWILYKLDRGIDHVLVDEAQDTNPAQWEILRRITEDFTAGEGARSVSPRTLFAVGDPKQSIYGFQGAAPAEFEASRRHWETRTRALSLSFEDVRLDLSFRSAKGVLDAVDATFAVAEHFRGLSFEDGVVGTAHTSARSGAPGLVELWPVERPAKEDEPEAWVLPLDEPDRQSPAVKVAARVARAVKAWTTQPDAFGRVWSPGDVLVLVRKRGPVFAAAIRALKEAGIPVAGADRLDIGDHIAVMDLVAIGRAALLPQDDLTLAVALKTPLVGLTDDDLTRIAARRYPAETLRDALARHAPTDAAALRGFEALASWRELARRHGPFGFYAALLGPEGGRRRLVARLGSEAGDAIDAFLCLAQTAQTLGVPSLTAFLARFETAEHEVKRDLAAVRDDVRVMTVHGAKGLEAPIVVLIDGCEVLGRDPNLLPLAPGLPVWAPSRATDSGAVGGARDTLRAKGLEEHNRLLYVAMTRAKDRLVIAPFSGSHRETPMEAWCEMIRTGLVRKAGGLALAEAPYGPVERFSDGVAAPGTGTAPTPAEPPRPAIPDWLSTPADPEPEDPPPLRPSGALAAADRPPRPADGPFAREARLRGSLVHALLERLPDVAPERREAAAAGFVHARAPRMAAETRTAIVADALRVLDHPDLADLFGSGSRAEVPIAGRVRLPGLAEAAPVSGQIDRLVVTDGEVRVLDFKTSARAPEPGAPVPRTHVLQLALYRALLAEIYPGRRVRAFLVWTAGPRVHELPAAALDEALAAVGAV</sequence>
<keyword evidence="9" id="KW-0234">DNA repair</keyword>
<keyword evidence="1" id="KW-0540">Nuclease</keyword>
<feature type="compositionally biased region" description="Low complexity" evidence="16">
    <location>
        <begin position="916"/>
        <end position="927"/>
    </location>
</feature>
<dbReference type="InterPro" id="IPR011335">
    <property type="entry name" value="Restrct_endonuc-II-like"/>
</dbReference>
<feature type="binding site" evidence="15">
    <location>
        <begin position="35"/>
        <end position="42"/>
    </location>
    <ligand>
        <name>ATP</name>
        <dbReference type="ChEBI" id="CHEBI:30616"/>
    </ligand>
</feature>
<keyword evidence="6" id="KW-0269">Exonuclease</keyword>
<dbReference type="GO" id="GO:0033202">
    <property type="term" value="C:DNA helicase complex"/>
    <property type="evidence" value="ECO:0007669"/>
    <property type="project" value="TreeGrafter"/>
</dbReference>
<dbReference type="PROSITE" id="PS51217">
    <property type="entry name" value="UVRD_HELICASE_CTER"/>
    <property type="match status" value="1"/>
</dbReference>
<feature type="domain" description="UvrD-like helicase C-terminal" evidence="18">
    <location>
        <begin position="524"/>
        <end position="796"/>
    </location>
</feature>
<feature type="domain" description="UvrD-like helicase ATP-binding" evidence="17">
    <location>
        <begin position="14"/>
        <end position="492"/>
    </location>
</feature>
<evidence type="ECO:0000256" key="12">
    <source>
        <dbReference type="ARBA" id="ARBA00034808"/>
    </source>
</evidence>
<evidence type="ECO:0000256" key="15">
    <source>
        <dbReference type="PROSITE-ProRule" id="PRU00560"/>
    </source>
</evidence>
<evidence type="ECO:0000256" key="9">
    <source>
        <dbReference type="ARBA" id="ARBA00023204"/>
    </source>
</evidence>
<evidence type="ECO:0000256" key="7">
    <source>
        <dbReference type="ARBA" id="ARBA00022840"/>
    </source>
</evidence>
<dbReference type="NCBIfam" id="TIGR02784">
    <property type="entry name" value="addA_alphas"/>
    <property type="match status" value="1"/>
</dbReference>
<keyword evidence="8" id="KW-0238">DNA-binding</keyword>
<reference evidence="19 20" key="2">
    <citation type="submission" date="2019-09" db="EMBL/GenBank/DDBJ databases">
        <authorList>
            <person name="Jin C."/>
        </authorList>
    </citation>
    <scope>NUCLEOTIDE SEQUENCE [LARGE SCALE GENOMIC DNA]</scope>
    <source>
        <strain evidence="19 20">BN140002</strain>
    </source>
</reference>
<reference evidence="19 20" key="1">
    <citation type="submission" date="2019-09" db="EMBL/GenBank/DDBJ databases">
        <title>Salinarimonas rosea gen. nov., sp. nov., a new member of the a-2 subgroup of the Proteobacteria.</title>
        <authorList>
            <person name="Liu J."/>
        </authorList>
    </citation>
    <scope>NUCLEOTIDE SEQUENCE [LARGE SCALE GENOMIC DNA]</scope>
    <source>
        <strain evidence="19 20">BN140002</strain>
    </source>
</reference>
<dbReference type="Gene3D" id="3.90.320.10">
    <property type="match status" value="1"/>
</dbReference>
<keyword evidence="10" id="KW-0413">Isomerase</keyword>
<evidence type="ECO:0000256" key="16">
    <source>
        <dbReference type="SAM" id="MobiDB-lite"/>
    </source>
</evidence>
<dbReference type="GO" id="GO:0005524">
    <property type="term" value="F:ATP binding"/>
    <property type="evidence" value="ECO:0007669"/>
    <property type="project" value="UniProtKB-UniRule"/>
</dbReference>
<dbReference type="GO" id="GO:0003677">
    <property type="term" value="F:DNA binding"/>
    <property type="evidence" value="ECO:0007669"/>
    <property type="project" value="UniProtKB-KW"/>
</dbReference>
<evidence type="ECO:0000256" key="11">
    <source>
        <dbReference type="ARBA" id="ARBA00034617"/>
    </source>
</evidence>
<keyword evidence="5 15" id="KW-0347">Helicase</keyword>
<dbReference type="GO" id="GO:0005829">
    <property type="term" value="C:cytosol"/>
    <property type="evidence" value="ECO:0007669"/>
    <property type="project" value="TreeGrafter"/>
</dbReference>
<keyword evidence="20" id="KW-1185">Reference proteome</keyword>
<dbReference type="OrthoDB" id="9810135at2"/>